<dbReference type="EMBL" id="JBBBZM010000376">
    <property type="protein sequence ID" value="KAL0630806.1"/>
    <property type="molecule type" value="Genomic_DNA"/>
</dbReference>
<sequence>MSSTQEHIPSLTVKLASKGDYADWLDAAEAMLNYYKILEVVQATEKRPTDNMKGWDKKNKWARAFLIQHVGSEVHREMPKFRISSEMWKPLEDLFDRKTTSTLHEMVGNLMTLRYTPKISLNDHLTSFAN</sequence>
<dbReference type="Pfam" id="PF14223">
    <property type="entry name" value="Retrotran_gag_2"/>
    <property type="match status" value="1"/>
</dbReference>
<reference evidence="1 2" key="1">
    <citation type="submission" date="2024-02" db="EMBL/GenBank/DDBJ databases">
        <title>Discinaceae phylogenomics.</title>
        <authorList>
            <person name="Dirks A.C."/>
            <person name="James T.Y."/>
        </authorList>
    </citation>
    <scope>NUCLEOTIDE SEQUENCE [LARGE SCALE GENOMIC DNA]</scope>
    <source>
        <strain evidence="1 2">ACD0624</strain>
    </source>
</reference>
<gene>
    <name evidence="1" type="ORF">Q9L58_010345</name>
</gene>
<evidence type="ECO:0000313" key="2">
    <source>
        <dbReference type="Proteomes" id="UP001447188"/>
    </source>
</evidence>
<dbReference type="Proteomes" id="UP001447188">
    <property type="component" value="Unassembled WGS sequence"/>
</dbReference>
<evidence type="ECO:0000313" key="1">
    <source>
        <dbReference type="EMBL" id="KAL0630806.1"/>
    </source>
</evidence>
<name>A0ABR3G5B8_9PEZI</name>
<organism evidence="1 2">
    <name type="scientific">Discina gigas</name>
    <dbReference type="NCBI Taxonomy" id="1032678"/>
    <lineage>
        <taxon>Eukaryota</taxon>
        <taxon>Fungi</taxon>
        <taxon>Dikarya</taxon>
        <taxon>Ascomycota</taxon>
        <taxon>Pezizomycotina</taxon>
        <taxon>Pezizomycetes</taxon>
        <taxon>Pezizales</taxon>
        <taxon>Discinaceae</taxon>
        <taxon>Discina</taxon>
    </lineage>
</organism>
<protein>
    <recommendedName>
        <fullName evidence="3">Gag protein</fullName>
    </recommendedName>
</protein>
<evidence type="ECO:0008006" key="3">
    <source>
        <dbReference type="Google" id="ProtNLM"/>
    </source>
</evidence>
<proteinExistence type="predicted"/>
<accession>A0ABR3G5B8</accession>
<comment type="caution">
    <text evidence="1">The sequence shown here is derived from an EMBL/GenBank/DDBJ whole genome shotgun (WGS) entry which is preliminary data.</text>
</comment>
<keyword evidence="2" id="KW-1185">Reference proteome</keyword>